<dbReference type="FunFam" id="1.20.140.10:FF:000007">
    <property type="entry name" value="Acyl-coenzyme A oxidase"/>
    <property type="match status" value="1"/>
</dbReference>
<organism evidence="16 17">
    <name type="scientific">Geodermatophilus sabuli</name>
    <dbReference type="NCBI Taxonomy" id="1564158"/>
    <lineage>
        <taxon>Bacteria</taxon>
        <taxon>Bacillati</taxon>
        <taxon>Actinomycetota</taxon>
        <taxon>Actinomycetes</taxon>
        <taxon>Geodermatophilales</taxon>
        <taxon>Geodermatophilaceae</taxon>
        <taxon>Geodermatophilus</taxon>
    </lineage>
</organism>
<dbReference type="Gene3D" id="2.40.110.10">
    <property type="entry name" value="Butyryl-CoA Dehydrogenase, subunit A, domain 2"/>
    <property type="match status" value="1"/>
</dbReference>
<dbReference type="InterPro" id="IPR012258">
    <property type="entry name" value="Acyl-CoA_oxidase"/>
</dbReference>
<dbReference type="Proteomes" id="UP000219514">
    <property type="component" value="Unassembled WGS sequence"/>
</dbReference>
<protein>
    <recommendedName>
        <fullName evidence="4">acyl-CoA oxidase</fullName>
        <ecNumber evidence="4">1.3.3.6</ecNumber>
    </recommendedName>
</protein>
<dbReference type="SUPFAM" id="SSF56645">
    <property type="entry name" value="Acyl-CoA dehydrogenase NM domain-like"/>
    <property type="match status" value="1"/>
</dbReference>
<comment type="subcellular location">
    <subcellularLocation>
        <location evidence="2">Peroxisome</location>
    </subcellularLocation>
</comment>
<dbReference type="GO" id="GO:0033540">
    <property type="term" value="P:fatty acid beta-oxidation using acyl-CoA oxidase"/>
    <property type="evidence" value="ECO:0007669"/>
    <property type="project" value="TreeGrafter"/>
</dbReference>
<dbReference type="InterPro" id="IPR036250">
    <property type="entry name" value="AcylCo_DH-like_C"/>
</dbReference>
<evidence type="ECO:0000313" key="16">
    <source>
        <dbReference type="EMBL" id="SNX98814.1"/>
    </source>
</evidence>
<dbReference type="InterPro" id="IPR046373">
    <property type="entry name" value="Acyl-CoA_Oxase/DH_mid-dom_sf"/>
</dbReference>
<keyword evidence="9" id="KW-0443">Lipid metabolism</keyword>
<accession>A0A285EKW8</accession>
<evidence type="ECO:0000256" key="10">
    <source>
        <dbReference type="ARBA" id="ARBA00023140"/>
    </source>
</evidence>
<dbReference type="EMBL" id="OBDO01000012">
    <property type="protein sequence ID" value="SNX98814.1"/>
    <property type="molecule type" value="Genomic_DNA"/>
</dbReference>
<evidence type="ECO:0000259" key="15">
    <source>
        <dbReference type="Pfam" id="PF22924"/>
    </source>
</evidence>
<dbReference type="AlphaFoldDB" id="A0A285EKW8"/>
<reference evidence="16 17" key="1">
    <citation type="submission" date="2017-09" db="EMBL/GenBank/DDBJ databases">
        <authorList>
            <person name="Ehlers B."/>
            <person name="Leendertz F.H."/>
        </authorList>
    </citation>
    <scope>NUCLEOTIDE SEQUENCE [LARGE SCALE GENOMIC DNA]</scope>
    <source>
        <strain evidence="16 17">DSM 46844</strain>
    </source>
</reference>
<evidence type="ECO:0000256" key="3">
    <source>
        <dbReference type="ARBA" id="ARBA00006288"/>
    </source>
</evidence>
<dbReference type="EC" id="1.3.3.6" evidence="4"/>
<dbReference type="GO" id="GO:0005504">
    <property type="term" value="F:fatty acid binding"/>
    <property type="evidence" value="ECO:0007669"/>
    <property type="project" value="TreeGrafter"/>
</dbReference>
<dbReference type="Pfam" id="PF01756">
    <property type="entry name" value="ACOX"/>
    <property type="match status" value="1"/>
</dbReference>
<feature type="domain" description="Acyl-CoA oxidase C-alpha1" evidence="15">
    <location>
        <begin position="281"/>
        <end position="440"/>
    </location>
</feature>
<keyword evidence="5" id="KW-0285">Flavoprotein</keyword>
<dbReference type="InterPro" id="IPR013786">
    <property type="entry name" value="AcylCoA_DH/ox_N"/>
</dbReference>
<sequence length="680" mass="74323">MTSNLPTAVDPRALTEVLDGRWAHVRRDAREHLHDPGLLPVYGESVAEARERVTRVARVLAESGRVALGFPKEYGGADDAGGAIVSVEMLAFQDLSVMVKAGVQWGLFGGAVQLLGTERHHAAYLRDIMSFDLPGCFAMTETGHGSDVQQLRTTCTYDPATQTFDLHTPHEAARKDYIGNAARDGRMAVVFAQLVTQGEGRGVHAWLVPIRDEQGNPLPGVTIGDDGPKAGLNGVDNGRLSFDHVRVPREMLLDRYGQVAEDGAYTSTIEHETRRFFTMLGTLVRGRVSVGGSASSATKLALDIAVRYGEVRRQFTAPRGDREVAINDYLAHQRKLLPALAATYAYTFAQEELVSTMHDVQGADQVDERAQRELESRAAGLKAAQTWHATRTIQLCREACGGAGYLQENRLPHLKADTDVFTTFEGDNTVLLQLVAKGLLTGYRDAFGSLDGWGRVGFVADMVRETVLERTAARGLIARLVDAVPGRDDEVPMLDRGWQLKVFEDREKHTLESAIRRLRRGAATASSATPAPDPFDVFNDVQDHVLQAAQAHIDRIVLEAFVAGIERTTDDAARALLDRLCDLYALSTVEAHKGWFLEHGRLTAPRAKALTATVNALLRELRPYMVTLVDAFAIPEDWKGAAILREEAARQEAMHAHDTTTHDTVLPAGTATAVEVPPGQ</sequence>
<evidence type="ECO:0000256" key="9">
    <source>
        <dbReference type="ARBA" id="ARBA00023098"/>
    </source>
</evidence>
<dbReference type="GO" id="GO:0055088">
    <property type="term" value="P:lipid homeostasis"/>
    <property type="evidence" value="ECO:0007669"/>
    <property type="project" value="TreeGrafter"/>
</dbReference>
<evidence type="ECO:0000256" key="7">
    <source>
        <dbReference type="ARBA" id="ARBA00022832"/>
    </source>
</evidence>
<dbReference type="Pfam" id="PF02770">
    <property type="entry name" value="Acyl-CoA_dh_M"/>
    <property type="match status" value="1"/>
</dbReference>
<dbReference type="InterPro" id="IPR002655">
    <property type="entry name" value="Acyl-CoA_oxidase_C"/>
</dbReference>
<dbReference type="Pfam" id="PF22924">
    <property type="entry name" value="ACOX_C_alpha1"/>
    <property type="match status" value="1"/>
</dbReference>
<keyword evidence="17" id="KW-1185">Reference proteome</keyword>
<keyword evidence="8" id="KW-0560">Oxidoreductase</keyword>
<dbReference type="InterPro" id="IPR006091">
    <property type="entry name" value="Acyl-CoA_Oxase/DH_mid-dom"/>
</dbReference>
<feature type="region of interest" description="Disordered" evidence="11">
    <location>
        <begin position="654"/>
        <end position="680"/>
    </location>
</feature>
<evidence type="ECO:0000256" key="4">
    <source>
        <dbReference type="ARBA" id="ARBA00012870"/>
    </source>
</evidence>
<keyword evidence="7" id="KW-0276">Fatty acid metabolism</keyword>
<evidence type="ECO:0000256" key="6">
    <source>
        <dbReference type="ARBA" id="ARBA00022827"/>
    </source>
</evidence>
<feature type="domain" description="Acyl-CoA oxidase C-terminal" evidence="12">
    <location>
        <begin position="530"/>
        <end position="636"/>
    </location>
</feature>
<dbReference type="OrthoDB" id="1144545at2"/>
<dbReference type="InterPro" id="IPR037069">
    <property type="entry name" value="AcylCoA_DH/ox_N_sf"/>
</dbReference>
<feature type="domain" description="Acyl-CoA oxidase/dehydrogenase middle" evidence="13">
    <location>
        <begin position="136"/>
        <end position="245"/>
    </location>
</feature>
<comment type="similarity">
    <text evidence="3">Belongs to the acyl-CoA oxidase family.</text>
</comment>
<dbReference type="FunFam" id="2.40.110.10:FF:000005">
    <property type="entry name" value="Acyl-coenzyme A oxidase"/>
    <property type="match status" value="1"/>
</dbReference>
<evidence type="ECO:0000256" key="8">
    <source>
        <dbReference type="ARBA" id="ARBA00023002"/>
    </source>
</evidence>
<dbReference type="SUPFAM" id="SSF47203">
    <property type="entry name" value="Acyl-CoA dehydrogenase C-terminal domain-like"/>
    <property type="match status" value="2"/>
</dbReference>
<evidence type="ECO:0000256" key="11">
    <source>
        <dbReference type="SAM" id="MobiDB-lite"/>
    </source>
</evidence>
<dbReference type="PIRSF" id="PIRSF000168">
    <property type="entry name" value="Acyl-CoA_oxidase"/>
    <property type="match status" value="1"/>
</dbReference>
<dbReference type="Gene3D" id="1.10.540.10">
    <property type="entry name" value="Acyl-CoA dehydrogenase/oxidase, N-terminal domain"/>
    <property type="match status" value="1"/>
</dbReference>
<dbReference type="PANTHER" id="PTHR10909:SF382">
    <property type="entry name" value="ACYL-COENZYME A OXIDASE"/>
    <property type="match status" value="1"/>
</dbReference>
<dbReference type="Pfam" id="PF02771">
    <property type="entry name" value="Acyl-CoA_dh_N"/>
    <property type="match status" value="1"/>
</dbReference>
<comment type="cofactor">
    <cofactor evidence="1">
        <name>FAD</name>
        <dbReference type="ChEBI" id="CHEBI:57692"/>
    </cofactor>
</comment>
<dbReference type="Gene3D" id="1.20.140.10">
    <property type="entry name" value="Butyryl-CoA Dehydrogenase, subunit A, domain 3"/>
    <property type="match status" value="2"/>
</dbReference>
<keyword evidence="10" id="KW-0576">Peroxisome</keyword>
<dbReference type="GO" id="GO:0071949">
    <property type="term" value="F:FAD binding"/>
    <property type="evidence" value="ECO:0007669"/>
    <property type="project" value="InterPro"/>
</dbReference>
<proteinExistence type="inferred from homology"/>
<dbReference type="GO" id="GO:0003997">
    <property type="term" value="F:acyl-CoA oxidase activity"/>
    <property type="evidence" value="ECO:0007669"/>
    <property type="project" value="UniProtKB-EC"/>
</dbReference>
<dbReference type="FunFam" id="1.20.140.10:FF:000010">
    <property type="entry name" value="Acyl-coenzyme A oxidase"/>
    <property type="match status" value="1"/>
</dbReference>
<evidence type="ECO:0000256" key="5">
    <source>
        <dbReference type="ARBA" id="ARBA00022630"/>
    </source>
</evidence>
<keyword evidence="6" id="KW-0274">FAD</keyword>
<evidence type="ECO:0000256" key="2">
    <source>
        <dbReference type="ARBA" id="ARBA00004275"/>
    </source>
</evidence>
<dbReference type="InterPro" id="IPR009100">
    <property type="entry name" value="AcylCoA_DH/oxidase_NM_dom_sf"/>
</dbReference>
<evidence type="ECO:0000313" key="17">
    <source>
        <dbReference type="Proteomes" id="UP000219514"/>
    </source>
</evidence>
<dbReference type="InterPro" id="IPR055060">
    <property type="entry name" value="ACOX_C_alpha1"/>
</dbReference>
<evidence type="ECO:0000259" key="13">
    <source>
        <dbReference type="Pfam" id="PF02770"/>
    </source>
</evidence>
<dbReference type="PANTHER" id="PTHR10909">
    <property type="entry name" value="ELECTRON TRANSPORT OXIDOREDUCTASE"/>
    <property type="match status" value="1"/>
</dbReference>
<evidence type="ECO:0000259" key="14">
    <source>
        <dbReference type="Pfam" id="PF02771"/>
    </source>
</evidence>
<gene>
    <name evidence="16" type="ORF">SAMN06893097_112110</name>
</gene>
<feature type="domain" description="Acyl-CoA dehydrogenase/oxidase N-terminal" evidence="14">
    <location>
        <begin position="50"/>
        <end position="130"/>
    </location>
</feature>
<dbReference type="RefSeq" id="WP_097208725.1">
    <property type="nucleotide sequence ID" value="NZ_JACHXB010000008.1"/>
</dbReference>
<name>A0A285EKW8_9ACTN</name>
<evidence type="ECO:0000256" key="1">
    <source>
        <dbReference type="ARBA" id="ARBA00001974"/>
    </source>
</evidence>
<evidence type="ECO:0000259" key="12">
    <source>
        <dbReference type="Pfam" id="PF01756"/>
    </source>
</evidence>